<sequence>MFEEDIVELTWIIAQEVGYKHELIVFKPRNGSDIEVVIDEVQTLFGQFLTVQHLGILKDDQNVLDINEVLDHQLEEILKFEKEKLICKFDKIEGVIHKIIDRIEMQMV</sequence>
<keyword evidence="2" id="KW-1185">Reference proteome</keyword>
<dbReference type="EMBL" id="JAEUBG010003391">
    <property type="protein sequence ID" value="KAH3682849.1"/>
    <property type="molecule type" value="Genomic_DNA"/>
</dbReference>
<evidence type="ECO:0000313" key="2">
    <source>
        <dbReference type="Proteomes" id="UP000774326"/>
    </source>
</evidence>
<gene>
    <name evidence="1" type="ORF">WICPIJ_006188</name>
</gene>
<protein>
    <submittedName>
        <fullName evidence="1">Uncharacterized protein</fullName>
    </submittedName>
</protein>
<name>A0A9P8TL79_WICPI</name>
<proteinExistence type="predicted"/>
<dbReference type="Proteomes" id="UP000774326">
    <property type="component" value="Unassembled WGS sequence"/>
</dbReference>
<dbReference type="AlphaFoldDB" id="A0A9P8TL79"/>
<accession>A0A9P8TL79</accession>
<organism evidence="1 2">
    <name type="scientific">Wickerhamomyces pijperi</name>
    <name type="common">Yeast</name>
    <name type="synonym">Pichia pijperi</name>
    <dbReference type="NCBI Taxonomy" id="599730"/>
    <lineage>
        <taxon>Eukaryota</taxon>
        <taxon>Fungi</taxon>
        <taxon>Dikarya</taxon>
        <taxon>Ascomycota</taxon>
        <taxon>Saccharomycotina</taxon>
        <taxon>Saccharomycetes</taxon>
        <taxon>Phaffomycetales</taxon>
        <taxon>Wickerhamomycetaceae</taxon>
        <taxon>Wickerhamomyces</taxon>
    </lineage>
</organism>
<evidence type="ECO:0000313" key="1">
    <source>
        <dbReference type="EMBL" id="KAH3682849.1"/>
    </source>
</evidence>
<reference evidence="1" key="2">
    <citation type="submission" date="2021-01" db="EMBL/GenBank/DDBJ databases">
        <authorList>
            <person name="Schikora-Tamarit M.A."/>
        </authorList>
    </citation>
    <scope>NUCLEOTIDE SEQUENCE</scope>
    <source>
        <strain evidence="1">CBS2887</strain>
    </source>
</reference>
<comment type="caution">
    <text evidence="1">The sequence shown here is derived from an EMBL/GenBank/DDBJ whole genome shotgun (WGS) entry which is preliminary data.</text>
</comment>
<reference evidence="1" key="1">
    <citation type="journal article" date="2021" name="Open Biol.">
        <title>Shared evolutionary footprints suggest mitochondrial oxidative damage underlies multiple complex I losses in fungi.</title>
        <authorList>
            <person name="Schikora-Tamarit M.A."/>
            <person name="Marcet-Houben M."/>
            <person name="Nosek J."/>
            <person name="Gabaldon T."/>
        </authorList>
    </citation>
    <scope>NUCLEOTIDE SEQUENCE</scope>
    <source>
        <strain evidence="1">CBS2887</strain>
    </source>
</reference>